<reference evidence="1 2" key="1">
    <citation type="submission" date="2014-04" db="EMBL/GenBank/DDBJ databases">
        <authorList>
            <consortium name="DOE Joint Genome Institute"/>
            <person name="Kuo A."/>
            <person name="Ruytinx J."/>
            <person name="Rineau F."/>
            <person name="Colpaert J."/>
            <person name="Kohler A."/>
            <person name="Nagy L.G."/>
            <person name="Floudas D."/>
            <person name="Copeland A."/>
            <person name="Barry K.W."/>
            <person name="Cichocki N."/>
            <person name="Veneault-Fourrey C."/>
            <person name="LaButti K."/>
            <person name="Lindquist E.A."/>
            <person name="Lipzen A."/>
            <person name="Lundell T."/>
            <person name="Morin E."/>
            <person name="Murat C."/>
            <person name="Sun H."/>
            <person name="Tunlid A."/>
            <person name="Henrissat B."/>
            <person name="Grigoriev I.V."/>
            <person name="Hibbett D.S."/>
            <person name="Martin F."/>
            <person name="Nordberg H.P."/>
            <person name="Cantor M.N."/>
            <person name="Hua S.X."/>
        </authorList>
    </citation>
    <scope>NUCLEOTIDE SEQUENCE [LARGE SCALE GENOMIC DNA]</scope>
    <source>
        <strain evidence="1 2">UH-Slu-Lm8-n1</strain>
    </source>
</reference>
<feature type="non-terminal residue" evidence="1">
    <location>
        <position position="54"/>
    </location>
</feature>
<evidence type="ECO:0000313" key="1">
    <source>
        <dbReference type="EMBL" id="KIK44587.1"/>
    </source>
</evidence>
<dbReference type="AlphaFoldDB" id="A0A0D0BEN4"/>
<proteinExistence type="predicted"/>
<dbReference type="EMBL" id="KN835188">
    <property type="protein sequence ID" value="KIK44587.1"/>
    <property type="molecule type" value="Genomic_DNA"/>
</dbReference>
<accession>A0A0D0BEN4</accession>
<protein>
    <submittedName>
        <fullName evidence="1">Uncharacterized protein</fullName>
    </submittedName>
</protein>
<dbReference type="InParanoid" id="A0A0D0BEN4"/>
<keyword evidence="2" id="KW-1185">Reference proteome</keyword>
<gene>
    <name evidence="1" type="ORF">CY34DRAFT_79597</name>
</gene>
<name>A0A0D0BEN4_9AGAM</name>
<organism evidence="1 2">
    <name type="scientific">Suillus luteus UH-Slu-Lm8-n1</name>
    <dbReference type="NCBI Taxonomy" id="930992"/>
    <lineage>
        <taxon>Eukaryota</taxon>
        <taxon>Fungi</taxon>
        <taxon>Dikarya</taxon>
        <taxon>Basidiomycota</taxon>
        <taxon>Agaricomycotina</taxon>
        <taxon>Agaricomycetes</taxon>
        <taxon>Agaricomycetidae</taxon>
        <taxon>Boletales</taxon>
        <taxon>Suillineae</taxon>
        <taxon>Suillaceae</taxon>
        <taxon>Suillus</taxon>
    </lineage>
</organism>
<sequence length="54" mass="6172">MDVGSLFLAIRQHRELAAMSYINLSWFLRYASLLKDDIIQPQPHTISIMAAPDI</sequence>
<evidence type="ECO:0000313" key="2">
    <source>
        <dbReference type="Proteomes" id="UP000054485"/>
    </source>
</evidence>
<reference evidence="2" key="2">
    <citation type="submission" date="2015-01" db="EMBL/GenBank/DDBJ databases">
        <title>Evolutionary Origins and Diversification of the Mycorrhizal Mutualists.</title>
        <authorList>
            <consortium name="DOE Joint Genome Institute"/>
            <consortium name="Mycorrhizal Genomics Consortium"/>
            <person name="Kohler A."/>
            <person name="Kuo A."/>
            <person name="Nagy L.G."/>
            <person name="Floudas D."/>
            <person name="Copeland A."/>
            <person name="Barry K.W."/>
            <person name="Cichocki N."/>
            <person name="Veneault-Fourrey C."/>
            <person name="LaButti K."/>
            <person name="Lindquist E.A."/>
            <person name="Lipzen A."/>
            <person name="Lundell T."/>
            <person name="Morin E."/>
            <person name="Murat C."/>
            <person name="Riley R."/>
            <person name="Ohm R."/>
            <person name="Sun H."/>
            <person name="Tunlid A."/>
            <person name="Henrissat B."/>
            <person name="Grigoriev I.V."/>
            <person name="Hibbett D.S."/>
            <person name="Martin F."/>
        </authorList>
    </citation>
    <scope>NUCLEOTIDE SEQUENCE [LARGE SCALE GENOMIC DNA]</scope>
    <source>
        <strain evidence="2">UH-Slu-Lm8-n1</strain>
    </source>
</reference>
<dbReference type="HOGENOM" id="CLU_3056287_0_0_1"/>
<dbReference type="OrthoDB" id="2677050at2759"/>
<dbReference type="Proteomes" id="UP000054485">
    <property type="component" value="Unassembled WGS sequence"/>
</dbReference>